<keyword evidence="1" id="KW-1133">Transmembrane helix</keyword>
<dbReference type="EMBL" id="BARU01007874">
    <property type="protein sequence ID" value="GAH33686.1"/>
    <property type="molecule type" value="Genomic_DNA"/>
</dbReference>
<name>X1EK25_9ZZZZ</name>
<proteinExistence type="predicted"/>
<accession>X1EK25</accession>
<keyword evidence="1" id="KW-0812">Transmembrane</keyword>
<protein>
    <submittedName>
        <fullName evidence="2">Uncharacterized protein</fullName>
    </submittedName>
</protein>
<dbReference type="AlphaFoldDB" id="X1EK25"/>
<feature type="transmembrane region" description="Helical" evidence="1">
    <location>
        <begin position="12"/>
        <end position="35"/>
    </location>
</feature>
<comment type="caution">
    <text evidence="2">The sequence shown here is derived from an EMBL/GenBank/DDBJ whole genome shotgun (WGS) entry which is preliminary data.</text>
</comment>
<organism evidence="2">
    <name type="scientific">marine sediment metagenome</name>
    <dbReference type="NCBI Taxonomy" id="412755"/>
    <lineage>
        <taxon>unclassified sequences</taxon>
        <taxon>metagenomes</taxon>
        <taxon>ecological metagenomes</taxon>
    </lineage>
</organism>
<evidence type="ECO:0000313" key="2">
    <source>
        <dbReference type="EMBL" id="GAH33686.1"/>
    </source>
</evidence>
<reference evidence="2" key="1">
    <citation type="journal article" date="2014" name="Front. Microbiol.">
        <title>High frequency of phylogenetically diverse reductive dehalogenase-homologous genes in deep subseafloor sedimentary metagenomes.</title>
        <authorList>
            <person name="Kawai M."/>
            <person name="Futagami T."/>
            <person name="Toyoda A."/>
            <person name="Takaki Y."/>
            <person name="Nishi S."/>
            <person name="Hori S."/>
            <person name="Arai W."/>
            <person name="Tsubouchi T."/>
            <person name="Morono Y."/>
            <person name="Uchiyama I."/>
            <person name="Ito T."/>
            <person name="Fujiyama A."/>
            <person name="Inagaki F."/>
            <person name="Takami H."/>
        </authorList>
    </citation>
    <scope>NUCLEOTIDE SEQUENCE</scope>
    <source>
        <strain evidence="2">Expedition CK06-06</strain>
    </source>
</reference>
<sequence length="69" mass="7172">MSNSDSKYRSRKWILATVSLGLATIFAGFGLFALAEDAGDAALIIGAWAGSDTTILGLYNYANIKANGG</sequence>
<gene>
    <name evidence="2" type="ORF">S03H2_15479</name>
</gene>
<keyword evidence="1" id="KW-0472">Membrane</keyword>
<evidence type="ECO:0000256" key="1">
    <source>
        <dbReference type="SAM" id="Phobius"/>
    </source>
</evidence>
<feature type="transmembrane region" description="Helical" evidence="1">
    <location>
        <begin position="41"/>
        <end position="62"/>
    </location>
</feature>